<evidence type="ECO:0000256" key="3">
    <source>
        <dbReference type="HAMAP-Rule" id="MF_00649"/>
    </source>
</evidence>
<evidence type="ECO:0000313" key="4">
    <source>
        <dbReference type="EMBL" id="MFC7434684.1"/>
    </source>
</evidence>
<dbReference type="Pfam" id="PF03884">
    <property type="entry name" value="YacG"/>
    <property type="match status" value="1"/>
</dbReference>
<reference evidence="5" key="1">
    <citation type="journal article" date="2019" name="Int. J. Syst. Evol. Microbiol.">
        <title>The Global Catalogue of Microorganisms (GCM) 10K type strain sequencing project: providing services to taxonomists for standard genome sequencing and annotation.</title>
        <authorList>
            <consortium name="The Broad Institute Genomics Platform"/>
            <consortium name="The Broad Institute Genome Sequencing Center for Infectious Disease"/>
            <person name="Wu L."/>
            <person name="Ma J."/>
        </authorList>
    </citation>
    <scope>NUCLEOTIDE SEQUENCE [LARGE SCALE GENOMIC DNA]</scope>
    <source>
        <strain evidence="5">CCUG 54518</strain>
    </source>
</reference>
<feature type="binding site" evidence="3">
    <location>
        <position position="43"/>
    </location>
    <ligand>
        <name>Zn(2+)</name>
        <dbReference type="ChEBI" id="CHEBI:29105"/>
    </ligand>
</feature>
<dbReference type="PANTHER" id="PTHR36150:SF1">
    <property type="entry name" value="DNA GYRASE INHIBITOR YACG"/>
    <property type="match status" value="1"/>
</dbReference>
<dbReference type="PANTHER" id="PTHR36150">
    <property type="entry name" value="DNA GYRASE INHIBITOR YACG"/>
    <property type="match status" value="1"/>
</dbReference>
<keyword evidence="5" id="KW-1185">Reference proteome</keyword>
<comment type="function">
    <text evidence="3">Inhibits all the catalytic activities of DNA gyrase by preventing its interaction with DNA. Acts by binding directly to the C-terminal domain of GyrB, which probably disrupts DNA binding by the gyrase.</text>
</comment>
<accession>A0ABW2R9M0</accession>
<evidence type="ECO:0000256" key="1">
    <source>
        <dbReference type="ARBA" id="ARBA00022723"/>
    </source>
</evidence>
<evidence type="ECO:0000313" key="5">
    <source>
        <dbReference type="Proteomes" id="UP001596495"/>
    </source>
</evidence>
<dbReference type="Gene3D" id="3.30.50.10">
    <property type="entry name" value="Erythroid Transcription Factor GATA-1, subunit A"/>
    <property type="match status" value="1"/>
</dbReference>
<feature type="binding site" evidence="3">
    <location>
        <position position="23"/>
    </location>
    <ligand>
        <name>Zn(2+)</name>
        <dbReference type="ChEBI" id="CHEBI:29105"/>
    </ligand>
</feature>
<dbReference type="InterPro" id="IPR005584">
    <property type="entry name" value="DNA_gyrase_inhibitor_YacG"/>
</dbReference>
<dbReference type="Proteomes" id="UP001596495">
    <property type="component" value="Unassembled WGS sequence"/>
</dbReference>
<sequence>MSSKVDDHGQDAAHVRTVRCPACGGPSVYGPSNPFRPFCRDRCKHLDLGAWASERFALPQESPEDLLLTGSAEGQRRAD</sequence>
<organism evidence="4 5">
    <name type="scientific">Hydrogenophaga bisanensis</name>
    <dbReference type="NCBI Taxonomy" id="439611"/>
    <lineage>
        <taxon>Bacteria</taxon>
        <taxon>Pseudomonadati</taxon>
        <taxon>Pseudomonadota</taxon>
        <taxon>Betaproteobacteria</taxon>
        <taxon>Burkholderiales</taxon>
        <taxon>Comamonadaceae</taxon>
        <taxon>Hydrogenophaga</taxon>
    </lineage>
</organism>
<keyword evidence="1 3" id="KW-0479">Metal-binding</keyword>
<comment type="caution">
    <text evidence="4">The sequence shown here is derived from an EMBL/GenBank/DDBJ whole genome shotgun (WGS) entry which is preliminary data.</text>
</comment>
<dbReference type="SUPFAM" id="SSF57716">
    <property type="entry name" value="Glucocorticoid receptor-like (DNA-binding domain)"/>
    <property type="match status" value="1"/>
</dbReference>
<dbReference type="RefSeq" id="WP_382256341.1">
    <property type="nucleotide sequence ID" value="NZ_JBHTBX010000005.1"/>
</dbReference>
<protein>
    <recommendedName>
        <fullName evidence="3">DNA gyrase inhibitor YacG</fullName>
    </recommendedName>
</protein>
<keyword evidence="2 3" id="KW-0862">Zinc</keyword>
<evidence type="ECO:0000256" key="2">
    <source>
        <dbReference type="ARBA" id="ARBA00022833"/>
    </source>
</evidence>
<gene>
    <name evidence="3" type="primary">yacG</name>
    <name evidence="4" type="ORF">ACFQNJ_09190</name>
</gene>
<dbReference type="InterPro" id="IPR013088">
    <property type="entry name" value="Znf_NHR/GATA"/>
</dbReference>
<comment type="cofactor">
    <cofactor evidence="3">
        <name>Zn(2+)</name>
        <dbReference type="ChEBI" id="CHEBI:29105"/>
    </cofactor>
    <text evidence="3">Binds 1 zinc ion.</text>
</comment>
<comment type="subunit">
    <text evidence="3">Interacts with GyrB.</text>
</comment>
<feature type="binding site" evidence="3">
    <location>
        <position position="39"/>
    </location>
    <ligand>
        <name>Zn(2+)</name>
        <dbReference type="ChEBI" id="CHEBI:29105"/>
    </ligand>
</feature>
<feature type="binding site" evidence="3">
    <location>
        <position position="20"/>
    </location>
    <ligand>
        <name>Zn(2+)</name>
        <dbReference type="ChEBI" id="CHEBI:29105"/>
    </ligand>
</feature>
<dbReference type="HAMAP" id="MF_00649">
    <property type="entry name" value="DNA_gyrase_inhibitor_YacG"/>
    <property type="match status" value="1"/>
</dbReference>
<comment type="similarity">
    <text evidence="3">Belongs to the DNA gyrase inhibitor YacG family.</text>
</comment>
<dbReference type="EMBL" id="JBHTBX010000005">
    <property type="protein sequence ID" value="MFC7434684.1"/>
    <property type="molecule type" value="Genomic_DNA"/>
</dbReference>
<proteinExistence type="inferred from homology"/>
<name>A0ABW2R9M0_9BURK</name>